<reference evidence="6 7" key="1">
    <citation type="submission" date="2018-07" db="EMBL/GenBank/DDBJ databases">
        <title>Genomic Encyclopedia of Type Strains, Phase III (KMG-III): the genomes of soil and plant-associated and newly described type strains.</title>
        <authorList>
            <person name="Whitman W."/>
        </authorList>
    </citation>
    <scope>NUCLEOTIDE SEQUENCE [LARGE SCALE GENOMIC DNA]</scope>
    <source>
        <strain evidence="6 7">CECT 8488</strain>
    </source>
</reference>
<dbReference type="InterPro" id="IPR015422">
    <property type="entry name" value="PyrdxlP-dep_Trfase_small"/>
</dbReference>
<gene>
    <name evidence="6" type="ORF">DFP90_102541</name>
</gene>
<dbReference type="GO" id="GO:0008483">
    <property type="term" value="F:transaminase activity"/>
    <property type="evidence" value="ECO:0007669"/>
    <property type="project" value="UniProtKB-KW"/>
</dbReference>
<dbReference type="SUPFAM" id="SSF53383">
    <property type="entry name" value="PLP-dependent transferases"/>
    <property type="match status" value="1"/>
</dbReference>
<evidence type="ECO:0000313" key="6">
    <source>
        <dbReference type="EMBL" id="RED52520.1"/>
    </source>
</evidence>
<organism evidence="6 7">
    <name type="scientific">Aestuariispira insulae</name>
    <dbReference type="NCBI Taxonomy" id="1461337"/>
    <lineage>
        <taxon>Bacteria</taxon>
        <taxon>Pseudomonadati</taxon>
        <taxon>Pseudomonadota</taxon>
        <taxon>Alphaproteobacteria</taxon>
        <taxon>Rhodospirillales</taxon>
        <taxon>Kiloniellaceae</taxon>
        <taxon>Aestuariispira</taxon>
    </lineage>
</organism>
<dbReference type="EMBL" id="QRDW01000002">
    <property type="protein sequence ID" value="RED52520.1"/>
    <property type="molecule type" value="Genomic_DNA"/>
</dbReference>
<dbReference type="Gene3D" id="3.40.640.10">
    <property type="entry name" value="Type I PLP-dependent aspartate aminotransferase-like (Major domain)"/>
    <property type="match status" value="1"/>
</dbReference>
<dbReference type="AlphaFoldDB" id="A0A3D9HSV0"/>
<proteinExistence type="predicted"/>
<protein>
    <submittedName>
        <fullName evidence="6">Aminotransferase class I and II</fullName>
    </submittedName>
</protein>
<dbReference type="RefSeq" id="WP_115936049.1">
    <property type="nucleotide sequence ID" value="NZ_QRDW01000002.1"/>
</dbReference>
<evidence type="ECO:0000259" key="5">
    <source>
        <dbReference type="Pfam" id="PF00155"/>
    </source>
</evidence>
<dbReference type="PANTHER" id="PTHR42790">
    <property type="entry name" value="AMINOTRANSFERASE"/>
    <property type="match status" value="1"/>
</dbReference>
<keyword evidence="2 6" id="KW-0032">Aminotransferase</keyword>
<evidence type="ECO:0000256" key="1">
    <source>
        <dbReference type="ARBA" id="ARBA00001933"/>
    </source>
</evidence>
<dbReference type="Gene3D" id="3.90.1150.10">
    <property type="entry name" value="Aspartate Aminotransferase, domain 1"/>
    <property type="match status" value="1"/>
</dbReference>
<sequence length="262" mass="28675">MQIIENLGLKILELPTDAGKGLDLTAFEAALSRHPVKACLFASCFSNPLGAALSEADKRRVLAILAEKGVPLIEDDVYGDLHFTGNRPKPYMALGGEADVIYCASLSKTLAPGYRIGWVVSHRHIHQLVELKLAMTLSGVTLAQMAVADYLSRGGYDQHLRRLRRIFSGNITKMSQAIAHYFPDGTRISRPQGGFVLWVEMPEGYRGRDLFADALKRGICISPGDVFSAADRFENCIRISCGHRWGDHIAGAVKALGGLIQR</sequence>
<dbReference type="Proteomes" id="UP000256845">
    <property type="component" value="Unassembled WGS sequence"/>
</dbReference>
<evidence type="ECO:0000313" key="7">
    <source>
        <dbReference type="Proteomes" id="UP000256845"/>
    </source>
</evidence>
<dbReference type="InterPro" id="IPR050859">
    <property type="entry name" value="Class-I_PLP-dep_aminotransf"/>
</dbReference>
<dbReference type="CDD" id="cd00609">
    <property type="entry name" value="AAT_like"/>
    <property type="match status" value="1"/>
</dbReference>
<dbReference type="GO" id="GO:0030170">
    <property type="term" value="F:pyridoxal phosphate binding"/>
    <property type="evidence" value="ECO:0007669"/>
    <property type="project" value="InterPro"/>
</dbReference>
<keyword evidence="3 6" id="KW-0808">Transferase</keyword>
<name>A0A3D9HSV0_9PROT</name>
<dbReference type="Pfam" id="PF00155">
    <property type="entry name" value="Aminotran_1_2"/>
    <property type="match status" value="1"/>
</dbReference>
<keyword evidence="4" id="KW-0663">Pyridoxal phosphate</keyword>
<dbReference type="GO" id="GO:1901605">
    <property type="term" value="P:alpha-amino acid metabolic process"/>
    <property type="evidence" value="ECO:0007669"/>
    <property type="project" value="TreeGrafter"/>
</dbReference>
<evidence type="ECO:0000256" key="2">
    <source>
        <dbReference type="ARBA" id="ARBA00022576"/>
    </source>
</evidence>
<comment type="cofactor">
    <cofactor evidence="1">
        <name>pyridoxal 5'-phosphate</name>
        <dbReference type="ChEBI" id="CHEBI:597326"/>
    </cofactor>
</comment>
<evidence type="ECO:0000256" key="3">
    <source>
        <dbReference type="ARBA" id="ARBA00022679"/>
    </source>
</evidence>
<dbReference type="PANTHER" id="PTHR42790:SF7">
    <property type="entry name" value="GNTR FAMILY TRANSCRIPTIONAL REGULATORY PROTEIN"/>
    <property type="match status" value="1"/>
</dbReference>
<dbReference type="InterPro" id="IPR004839">
    <property type="entry name" value="Aminotransferase_I/II_large"/>
</dbReference>
<feature type="domain" description="Aminotransferase class I/classII large" evidence="5">
    <location>
        <begin position="3"/>
        <end position="243"/>
    </location>
</feature>
<dbReference type="InterPro" id="IPR015421">
    <property type="entry name" value="PyrdxlP-dep_Trfase_major"/>
</dbReference>
<accession>A0A3D9HSV0</accession>
<comment type="caution">
    <text evidence="6">The sequence shown here is derived from an EMBL/GenBank/DDBJ whole genome shotgun (WGS) entry which is preliminary data.</text>
</comment>
<keyword evidence="7" id="KW-1185">Reference proteome</keyword>
<dbReference type="OrthoDB" id="9802328at2"/>
<evidence type="ECO:0000256" key="4">
    <source>
        <dbReference type="ARBA" id="ARBA00022898"/>
    </source>
</evidence>
<dbReference type="InterPro" id="IPR015424">
    <property type="entry name" value="PyrdxlP-dep_Trfase"/>
</dbReference>